<accession>A0AAE1XI81</accession>
<evidence type="ECO:0000256" key="1">
    <source>
        <dbReference type="SAM" id="MobiDB-lite"/>
    </source>
</evidence>
<feature type="domain" description="DUF4283" evidence="3">
    <location>
        <begin position="132"/>
        <end position="209"/>
    </location>
</feature>
<evidence type="ECO:0000259" key="3">
    <source>
        <dbReference type="Pfam" id="PF14111"/>
    </source>
</evidence>
<feature type="region of interest" description="Disordered" evidence="1">
    <location>
        <begin position="1"/>
        <end position="60"/>
    </location>
</feature>
<dbReference type="Pfam" id="PF14111">
    <property type="entry name" value="DUF4283"/>
    <property type="match status" value="1"/>
</dbReference>
<feature type="compositionally biased region" description="Polar residues" evidence="1">
    <location>
        <begin position="382"/>
        <end position="413"/>
    </location>
</feature>
<dbReference type="InterPro" id="IPR025558">
    <property type="entry name" value="DUF4283"/>
</dbReference>
<sequence>MAKQKKSKQAAARPEPFSAATPSNTSRPSQLSTAPISGKGAPMAGQPDLAKTPAASQPTTGTVTVMDAATTKHRPVVALPEKETVEAEGKKKVSFAGLFSNNRKLTKDNKLSKFELDDGALKLEDNDLIDVKAKLGFCLVGYIAGKFPGLKAIHSLAKSWGAAFQQHVSGWLTFRFARDEDRQRILAGGPYFVFGRPLLLKNMPDCFEFKQDDISLTPVWATLPSLPLECWNPNALGKIGSRLGNPIAMDALTMKMERVSYARILVEVDASKPLVDTVEFILPNGITRKQSVMYEFTPKFCSDCNRFGHLKDTCQGTQPITARVGPVKPTAQATLPTPAAPKKAQPGEWTLVHRRRKIQNQDTNTMGQEQVTKAATKEAQGQPETSQTQQGMTASVPAQSMPTKQPVTESAGLSESDDESSTATQHHMPTGQGINRIGFWNVRGFNRPLKHNGVAHLIKNNNLCLLGILETKLAASTIPRILHRSFPGWCQANNFDMITGGRILIIWNPAIIDIQPEDISQQVIHCRATNKSSQLSFYITFTYGLYTVVHRRSMWEKLLELGQPMNMPWLILGDFNCVKSPTEKQLGVPPTWYELKDFTDCCLSLGLHDAPSTGCFYTWYSNNDSNPVWCKLDRVLFNNEWLEVGLHCNAHFNPPGCLSDHSPGIISILDPPVSKSKPFRFFNMWADHPDFTTTVEHGWNLNVDGTPQFSLCRKLKALKGPLKAFNNLHFSHISVRAKEADLALQDAQLQLESDPGNSVIGDSLRELRKKAVFLAEAERHFYYQKAKIHILKMGDRNTKFFHDMVKRNAAKSSIMAISRSDGSTITSAEDIEREFTDYFTSLLGTEGPKLTTEHALELCREVTPSKRRTSDSEFNFHPKCEKLKITHLLFADDLMLFSRGDLPSIHILMECLQEFRDVSGLTVNTSKSSIFTAGIQDNELQGILARTEFARGEMPVRYLGIPLAAQRLSVSDYSPLVDKIASNISKWAAKSLSFAGRLELIRSVIQGVECFWLQIFPLPATIIEKIHRLCRNFLWNSRRAPVAWEEVCHPAEEGGLGIRHIQSWNLALLARVLWNIHRKADTLWVQLVNNIYLRGASIWEWQPKKGDSPLLRRLADIRDRLITAFGTTGAAVENMAAWSNLKGLETSKAYEYFRLKHTRQPWKAAIWRAFIPPNACVWSDIRQWLGINRRMSTILSAIKWLKKEKTGSSVQNKARLLALACTVYSLWRHQNEVIFESKAPCPEGLLTEWDSSKEPTRPHLFSKEEP</sequence>
<evidence type="ECO:0000313" key="4">
    <source>
        <dbReference type="EMBL" id="KAK4412375.1"/>
    </source>
</evidence>
<reference evidence="4" key="1">
    <citation type="submission" date="2020-06" db="EMBL/GenBank/DDBJ databases">
        <authorList>
            <person name="Li T."/>
            <person name="Hu X."/>
            <person name="Zhang T."/>
            <person name="Song X."/>
            <person name="Zhang H."/>
            <person name="Dai N."/>
            <person name="Sheng W."/>
            <person name="Hou X."/>
            <person name="Wei L."/>
        </authorList>
    </citation>
    <scope>NUCLEOTIDE SEQUENCE</scope>
    <source>
        <strain evidence="4">3651</strain>
        <tissue evidence="4">Leaf</tissue>
    </source>
</reference>
<dbReference type="EMBL" id="JACGWO010000013">
    <property type="protein sequence ID" value="KAK4412375.1"/>
    <property type="molecule type" value="Genomic_DNA"/>
</dbReference>
<comment type="caution">
    <text evidence="4">The sequence shown here is derived from an EMBL/GenBank/DDBJ whole genome shotgun (WGS) entry which is preliminary data.</text>
</comment>
<feature type="compositionally biased region" description="Polar residues" evidence="1">
    <location>
        <begin position="20"/>
        <end position="35"/>
    </location>
</feature>
<name>A0AAE1XI81_9LAMI</name>
<dbReference type="PANTHER" id="PTHR33116:SF84">
    <property type="entry name" value="RNA-DIRECTED DNA POLYMERASE"/>
    <property type="match status" value="1"/>
</dbReference>
<keyword evidence="5" id="KW-1185">Reference proteome</keyword>
<dbReference type="InterPro" id="IPR036691">
    <property type="entry name" value="Endo/exonu/phosph_ase_sf"/>
</dbReference>
<evidence type="ECO:0000313" key="5">
    <source>
        <dbReference type="Proteomes" id="UP001293254"/>
    </source>
</evidence>
<feature type="compositionally biased region" description="Low complexity" evidence="1">
    <location>
        <begin position="330"/>
        <end position="346"/>
    </location>
</feature>
<organism evidence="4 5">
    <name type="scientific">Sesamum alatum</name>
    <dbReference type="NCBI Taxonomy" id="300844"/>
    <lineage>
        <taxon>Eukaryota</taxon>
        <taxon>Viridiplantae</taxon>
        <taxon>Streptophyta</taxon>
        <taxon>Embryophyta</taxon>
        <taxon>Tracheophyta</taxon>
        <taxon>Spermatophyta</taxon>
        <taxon>Magnoliopsida</taxon>
        <taxon>eudicotyledons</taxon>
        <taxon>Gunneridae</taxon>
        <taxon>Pentapetalae</taxon>
        <taxon>asterids</taxon>
        <taxon>lamiids</taxon>
        <taxon>Lamiales</taxon>
        <taxon>Pedaliaceae</taxon>
        <taxon>Sesamum</taxon>
    </lineage>
</organism>
<dbReference type="Gene3D" id="3.60.10.10">
    <property type="entry name" value="Endonuclease/exonuclease/phosphatase"/>
    <property type="match status" value="1"/>
</dbReference>
<dbReference type="Pfam" id="PF03372">
    <property type="entry name" value="Exo_endo_phos"/>
    <property type="match status" value="1"/>
</dbReference>
<reference evidence="4" key="2">
    <citation type="journal article" date="2024" name="Plant">
        <title>Genomic evolution and insights into agronomic trait innovations of Sesamum species.</title>
        <authorList>
            <person name="Miao H."/>
            <person name="Wang L."/>
            <person name="Qu L."/>
            <person name="Liu H."/>
            <person name="Sun Y."/>
            <person name="Le M."/>
            <person name="Wang Q."/>
            <person name="Wei S."/>
            <person name="Zheng Y."/>
            <person name="Lin W."/>
            <person name="Duan Y."/>
            <person name="Cao H."/>
            <person name="Xiong S."/>
            <person name="Wang X."/>
            <person name="Wei L."/>
            <person name="Li C."/>
            <person name="Ma Q."/>
            <person name="Ju M."/>
            <person name="Zhao R."/>
            <person name="Li G."/>
            <person name="Mu C."/>
            <person name="Tian Q."/>
            <person name="Mei H."/>
            <person name="Zhang T."/>
            <person name="Gao T."/>
            <person name="Zhang H."/>
        </authorList>
    </citation>
    <scope>NUCLEOTIDE SEQUENCE</scope>
    <source>
        <strain evidence="4">3651</strain>
    </source>
</reference>
<evidence type="ECO:0000259" key="2">
    <source>
        <dbReference type="Pfam" id="PF03372"/>
    </source>
</evidence>
<dbReference type="PANTHER" id="PTHR33116">
    <property type="entry name" value="REVERSE TRANSCRIPTASE ZINC-BINDING DOMAIN-CONTAINING PROTEIN-RELATED-RELATED"/>
    <property type="match status" value="1"/>
</dbReference>
<gene>
    <name evidence="4" type="ORF">Salat_2884400</name>
</gene>
<dbReference type="InterPro" id="IPR005135">
    <property type="entry name" value="Endo/exonuclease/phosphatase"/>
</dbReference>
<dbReference type="Proteomes" id="UP001293254">
    <property type="component" value="Unassembled WGS sequence"/>
</dbReference>
<dbReference type="GO" id="GO:0003824">
    <property type="term" value="F:catalytic activity"/>
    <property type="evidence" value="ECO:0007669"/>
    <property type="project" value="InterPro"/>
</dbReference>
<feature type="region of interest" description="Disordered" evidence="1">
    <location>
        <begin position="330"/>
        <end position="433"/>
    </location>
</feature>
<feature type="domain" description="Endonuclease/exonuclease/phosphatase" evidence="2">
    <location>
        <begin position="440"/>
        <end position="661"/>
    </location>
</feature>
<feature type="compositionally biased region" description="Basic and acidic residues" evidence="1">
    <location>
        <begin position="1250"/>
        <end position="1266"/>
    </location>
</feature>
<proteinExistence type="predicted"/>
<dbReference type="SUPFAM" id="SSF56219">
    <property type="entry name" value="DNase I-like"/>
    <property type="match status" value="1"/>
</dbReference>
<protein>
    <recommendedName>
        <fullName evidence="6">DUF4283 domain-containing protein</fullName>
    </recommendedName>
</protein>
<evidence type="ECO:0008006" key="6">
    <source>
        <dbReference type="Google" id="ProtNLM"/>
    </source>
</evidence>
<feature type="compositionally biased region" description="Polar residues" evidence="1">
    <location>
        <begin position="360"/>
        <end position="373"/>
    </location>
</feature>
<feature type="region of interest" description="Disordered" evidence="1">
    <location>
        <begin position="1247"/>
        <end position="1266"/>
    </location>
</feature>
<dbReference type="AlphaFoldDB" id="A0AAE1XI81"/>